<evidence type="ECO:0000256" key="2">
    <source>
        <dbReference type="ARBA" id="ARBA00022448"/>
    </source>
</evidence>
<evidence type="ECO:0000256" key="1">
    <source>
        <dbReference type="ARBA" id="ARBA00004651"/>
    </source>
</evidence>
<evidence type="ECO:0000256" key="4">
    <source>
        <dbReference type="ARBA" id="ARBA00022692"/>
    </source>
</evidence>
<accession>A0A809QVQ1</accession>
<evidence type="ECO:0000256" key="6">
    <source>
        <dbReference type="ARBA" id="ARBA00023136"/>
    </source>
</evidence>
<feature type="transmembrane region" description="Helical" evidence="7">
    <location>
        <begin position="44"/>
        <end position="64"/>
    </location>
</feature>
<evidence type="ECO:0000256" key="5">
    <source>
        <dbReference type="ARBA" id="ARBA00022989"/>
    </source>
</evidence>
<evidence type="ECO:0000313" key="9">
    <source>
        <dbReference type="EMBL" id="BBO19520.1"/>
    </source>
</evidence>
<evidence type="ECO:0000259" key="8">
    <source>
        <dbReference type="PROSITE" id="PS50850"/>
    </source>
</evidence>
<evidence type="ECO:0000256" key="7">
    <source>
        <dbReference type="SAM" id="Phobius"/>
    </source>
</evidence>
<name>A0A809QVQ1_9PROT</name>
<feature type="transmembrane region" description="Helical" evidence="7">
    <location>
        <begin position="136"/>
        <end position="156"/>
    </location>
</feature>
<proteinExistence type="predicted"/>
<evidence type="ECO:0000313" key="10">
    <source>
        <dbReference type="Proteomes" id="UP000662914"/>
    </source>
</evidence>
<dbReference type="PANTHER" id="PTHR42718">
    <property type="entry name" value="MAJOR FACILITATOR SUPERFAMILY MULTIDRUG TRANSPORTER MFSC"/>
    <property type="match status" value="1"/>
</dbReference>
<organism evidence="9 10">
    <name type="scientific">Candidatus Desulfobacillus denitrificans</name>
    <dbReference type="NCBI Taxonomy" id="2608985"/>
    <lineage>
        <taxon>Bacteria</taxon>
        <taxon>Pseudomonadati</taxon>
        <taxon>Pseudomonadota</taxon>
        <taxon>Betaproteobacteria</taxon>
        <taxon>Candidatus Desulfobacillus</taxon>
    </lineage>
</organism>
<dbReference type="PANTHER" id="PTHR42718:SF46">
    <property type="entry name" value="BLR6921 PROTEIN"/>
    <property type="match status" value="1"/>
</dbReference>
<dbReference type="Pfam" id="PF07690">
    <property type="entry name" value="MFS_1"/>
    <property type="match status" value="1"/>
</dbReference>
<reference evidence="9" key="1">
    <citation type="journal article" name="DNA Res.">
        <title>The physiological potential of anammox bacteria as revealed by their core genome structure.</title>
        <authorList>
            <person name="Okubo T."/>
            <person name="Toyoda A."/>
            <person name="Fukuhara K."/>
            <person name="Uchiyama I."/>
            <person name="Harigaya Y."/>
            <person name="Kuroiwa M."/>
            <person name="Suzuki T."/>
            <person name="Murakami Y."/>
            <person name="Suwa Y."/>
            <person name="Takami H."/>
        </authorList>
    </citation>
    <scope>NUCLEOTIDE SEQUENCE</scope>
    <source>
        <strain evidence="9">317325-3</strain>
    </source>
</reference>
<dbReference type="InterPro" id="IPR036259">
    <property type="entry name" value="MFS_trans_sf"/>
</dbReference>
<dbReference type="PROSITE" id="PS50850">
    <property type="entry name" value="MFS"/>
    <property type="match status" value="1"/>
</dbReference>
<protein>
    <submittedName>
        <fullName evidence="9">MFS transporter</fullName>
    </submittedName>
</protein>
<evidence type="ECO:0000256" key="3">
    <source>
        <dbReference type="ARBA" id="ARBA00022475"/>
    </source>
</evidence>
<feature type="transmembrane region" description="Helical" evidence="7">
    <location>
        <begin position="311"/>
        <end position="336"/>
    </location>
</feature>
<dbReference type="KEGG" id="ddz:DSYM_02190"/>
<dbReference type="SUPFAM" id="SSF103473">
    <property type="entry name" value="MFS general substrate transporter"/>
    <property type="match status" value="1"/>
</dbReference>
<feature type="transmembrane region" description="Helical" evidence="7">
    <location>
        <begin position="76"/>
        <end position="100"/>
    </location>
</feature>
<keyword evidence="4 7" id="KW-0812">Transmembrane</keyword>
<keyword evidence="2" id="KW-0813">Transport</keyword>
<feature type="transmembrane region" description="Helical" evidence="7">
    <location>
        <begin position="250"/>
        <end position="272"/>
    </location>
</feature>
<feature type="transmembrane region" description="Helical" evidence="7">
    <location>
        <begin position="357"/>
        <end position="375"/>
    </location>
</feature>
<keyword evidence="3" id="KW-1003">Cell membrane</keyword>
<dbReference type="GO" id="GO:0005886">
    <property type="term" value="C:plasma membrane"/>
    <property type="evidence" value="ECO:0007669"/>
    <property type="project" value="UniProtKB-SubCell"/>
</dbReference>
<comment type="subcellular location">
    <subcellularLocation>
        <location evidence="1">Cell membrane</location>
        <topology evidence="1">Multi-pass membrane protein</topology>
    </subcellularLocation>
</comment>
<dbReference type="Gene3D" id="1.20.1250.20">
    <property type="entry name" value="MFS general substrate transporter like domains"/>
    <property type="match status" value="1"/>
</dbReference>
<feature type="transmembrane region" description="Helical" evidence="7">
    <location>
        <begin position="381"/>
        <end position="399"/>
    </location>
</feature>
<dbReference type="InterPro" id="IPR011701">
    <property type="entry name" value="MFS"/>
</dbReference>
<feature type="transmembrane region" description="Helical" evidence="7">
    <location>
        <begin position="106"/>
        <end position="124"/>
    </location>
</feature>
<dbReference type="InterPro" id="IPR020846">
    <property type="entry name" value="MFS_dom"/>
</dbReference>
<keyword evidence="5 7" id="KW-1133">Transmembrane helix</keyword>
<feature type="domain" description="Major facilitator superfamily (MFS) profile" evidence="8">
    <location>
        <begin position="8"/>
        <end position="403"/>
    </location>
</feature>
<feature type="transmembrane region" description="Helical" evidence="7">
    <location>
        <begin position="284"/>
        <end position="305"/>
    </location>
</feature>
<dbReference type="GO" id="GO:0022857">
    <property type="term" value="F:transmembrane transporter activity"/>
    <property type="evidence" value="ECO:0007669"/>
    <property type="project" value="InterPro"/>
</dbReference>
<keyword evidence="6 7" id="KW-0472">Membrane</keyword>
<gene>
    <name evidence="9" type="ORF">DSYM_02190</name>
</gene>
<dbReference type="Proteomes" id="UP000662914">
    <property type="component" value="Chromosome"/>
</dbReference>
<feature type="transmembrane region" description="Helical" evidence="7">
    <location>
        <begin position="162"/>
        <end position="182"/>
    </location>
</feature>
<dbReference type="EMBL" id="AP021857">
    <property type="protein sequence ID" value="BBO19520.1"/>
    <property type="molecule type" value="Genomic_DNA"/>
</dbReference>
<dbReference type="AlphaFoldDB" id="A0A809QVQ1"/>
<sequence length="404" mass="42405">MKRPILSPDLIVILAGVSAALHVGKLPPAIPVLREALGITLLEAGFLLSLVQLAGMSLGLAVGLSADSLGLRRSMLAGLTILAAASAMGGWATGAADLLWLRAVEGLGFLLVVLPAPSLIRQLVPPERLSLKLGMWGAYMPFGTAAALFGGPWVMAAFGWQGWWWSLAALSAIMSVWMALGVPPDGRRQALLAQPVIGFSESAQEDWLQRMRLTLSTAGPWLVALAFAMYSNQWLSVIGFLPSIYAQAGLSGPAAGALTAFAAAVNVLGNLASGRLLHAGMRPAHLLYAGFAAMALGTFLAFGLPDRLPPLLRYAAVLLFSSFGGLVPATLFSLAVHLAPNDRTISTTVGWMQQCQALGQFIGPPLVAWVAGVAGGWQWTWTVTGTSSIVGMLLAAKIARLRQR</sequence>
<feature type="transmembrane region" description="Helical" evidence="7">
    <location>
        <begin position="213"/>
        <end position="230"/>
    </location>
</feature>